<protein>
    <submittedName>
        <fullName evidence="2">Uncharacterized protein</fullName>
    </submittedName>
</protein>
<organism evidence="2 3">
    <name type="scientific">Xylaria grammica</name>
    <dbReference type="NCBI Taxonomy" id="363999"/>
    <lineage>
        <taxon>Eukaryota</taxon>
        <taxon>Fungi</taxon>
        <taxon>Dikarya</taxon>
        <taxon>Ascomycota</taxon>
        <taxon>Pezizomycotina</taxon>
        <taxon>Sordariomycetes</taxon>
        <taxon>Xylariomycetidae</taxon>
        <taxon>Xylariales</taxon>
        <taxon>Xylariaceae</taxon>
        <taxon>Xylaria</taxon>
    </lineage>
</organism>
<evidence type="ECO:0000313" key="2">
    <source>
        <dbReference type="EMBL" id="RWA12309.1"/>
    </source>
</evidence>
<gene>
    <name evidence="2" type="ORF">EKO27_g2801</name>
</gene>
<dbReference type="EMBL" id="RYZI01000054">
    <property type="protein sequence ID" value="RWA12309.1"/>
    <property type="molecule type" value="Genomic_DNA"/>
</dbReference>
<proteinExistence type="predicted"/>
<reference evidence="2 3" key="1">
    <citation type="submission" date="2018-12" db="EMBL/GenBank/DDBJ databases">
        <title>Draft genome sequence of Xylaria grammica IHI A82.</title>
        <authorList>
            <person name="Buettner E."/>
            <person name="Kellner H."/>
        </authorList>
    </citation>
    <scope>NUCLEOTIDE SEQUENCE [LARGE SCALE GENOMIC DNA]</scope>
    <source>
        <strain evidence="2 3">IHI A82</strain>
    </source>
</reference>
<evidence type="ECO:0000313" key="3">
    <source>
        <dbReference type="Proteomes" id="UP000286045"/>
    </source>
</evidence>
<feature type="region of interest" description="Disordered" evidence="1">
    <location>
        <begin position="61"/>
        <end position="128"/>
    </location>
</feature>
<dbReference type="AlphaFoldDB" id="A0A439DD18"/>
<accession>A0A439DD18</accession>
<feature type="compositionally biased region" description="Polar residues" evidence="1">
    <location>
        <begin position="61"/>
        <end position="74"/>
    </location>
</feature>
<comment type="caution">
    <text evidence="2">The sequence shown here is derived from an EMBL/GenBank/DDBJ whole genome shotgun (WGS) entry which is preliminary data.</text>
</comment>
<sequence>MESLLQLTLSFVSDDELESVLQVAPHPTSTEELKGIADPDVWELYPLVSLQDVRAWQARATSTPVTRHQHQTGVLSVRDSFSEDGNGQSGDHDTDDALNSVEEDSRSFEGTARISIDTDTGSYPSIPRVSASTATCQSRLDAGSVQNSCMPPGSSSMHENQVARRNTSTEGILPLEFKKKFLW</sequence>
<dbReference type="Proteomes" id="UP000286045">
    <property type="component" value="Unassembled WGS sequence"/>
</dbReference>
<keyword evidence="3" id="KW-1185">Reference proteome</keyword>
<name>A0A439DD18_9PEZI</name>
<evidence type="ECO:0000256" key="1">
    <source>
        <dbReference type="SAM" id="MobiDB-lite"/>
    </source>
</evidence>